<feature type="region of interest" description="Disordered" evidence="1">
    <location>
        <begin position="440"/>
        <end position="478"/>
    </location>
</feature>
<protein>
    <submittedName>
        <fullName evidence="2">Uncharacterized protein</fullName>
    </submittedName>
</protein>
<sequence length="546" mass="63637">MIQSVAPSSPPFILSTYGSNNKATATDVLKRWLYIYNQCLCQGVRVIGFSSDCDARYLRAMRLCTRFFAQLPNLNLVKQKDNFHLQIPERWSWFFMSGQQILLFMQDPIHVATKFRNRLLSEIASMKMGDYHVSIEHLINLIESKNKIEHNLIKSDICPKDRQNYASCRRISSELILQLLNKMEDCKGTYIYLSLLRSIITGLIEKSTTIQERLYHVWSVVFTCRFWWTWLQYSKLKLNYDDNDHEKIDNIKANSFITKPTFWCIEINAHTLLYIVLLVIKRKLPIDALNSYLFSSQTCENTFRIARALSGPYSSITNFTVKSFTKKCEKISIINSIKSCGGRIGEYHFKFPQHHKLEKEAHNYSINPIQKLNLTESDIEKIIESAFESAKQNIEVVNMTQLLKNEHKYSISELSQYIKTNISKSSSKVIDYTKGFDFDDESDEDNLQDDENDSSMSDDIDKISANSTDEEEENVISSDLSEVERQTFHGCRIYDKINPQQSKKYFRIYIGSSLKYIHKQTACWMLTDNRSHLSSDRLVRVRTSEM</sequence>
<organism evidence="2 3">
    <name type="scientific">Rotaria socialis</name>
    <dbReference type="NCBI Taxonomy" id="392032"/>
    <lineage>
        <taxon>Eukaryota</taxon>
        <taxon>Metazoa</taxon>
        <taxon>Spiralia</taxon>
        <taxon>Gnathifera</taxon>
        <taxon>Rotifera</taxon>
        <taxon>Eurotatoria</taxon>
        <taxon>Bdelloidea</taxon>
        <taxon>Philodinida</taxon>
        <taxon>Philodinidae</taxon>
        <taxon>Rotaria</taxon>
    </lineage>
</organism>
<evidence type="ECO:0000256" key="1">
    <source>
        <dbReference type="SAM" id="MobiDB-lite"/>
    </source>
</evidence>
<accession>A0A821X491</accession>
<dbReference type="EMBL" id="CAJOBR010021111">
    <property type="protein sequence ID" value="CAF4935881.1"/>
    <property type="molecule type" value="Genomic_DNA"/>
</dbReference>
<name>A0A821X491_9BILA</name>
<comment type="caution">
    <text evidence="2">The sequence shown here is derived from an EMBL/GenBank/DDBJ whole genome shotgun (WGS) entry which is preliminary data.</text>
</comment>
<dbReference type="AlphaFoldDB" id="A0A821X491"/>
<evidence type="ECO:0000313" key="3">
    <source>
        <dbReference type="Proteomes" id="UP000663848"/>
    </source>
</evidence>
<proteinExistence type="predicted"/>
<reference evidence="2" key="1">
    <citation type="submission" date="2021-02" db="EMBL/GenBank/DDBJ databases">
        <authorList>
            <person name="Nowell W R."/>
        </authorList>
    </citation>
    <scope>NUCLEOTIDE SEQUENCE</scope>
</reference>
<evidence type="ECO:0000313" key="2">
    <source>
        <dbReference type="EMBL" id="CAF4935881.1"/>
    </source>
</evidence>
<dbReference type="Proteomes" id="UP000663848">
    <property type="component" value="Unassembled WGS sequence"/>
</dbReference>
<feature type="compositionally biased region" description="Acidic residues" evidence="1">
    <location>
        <begin position="440"/>
        <end position="458"/>
    </location>
</feature>
<gene>
    <name evidence="2" type="ORF">QYT958_LOCUS32368</name>
</gene>